<dbReference type="SUPFAM" id="SSF52738">
    <property type="entry name" value="Methylesterase CheB, C-terminal domain"/>
    <property type="match status" value="1"/>
</dbReference>
<dbReference type="EMBL" id="CP000153">
    <property type="protein sequence ID" value="ABB45213.1"/>
    <property type="molecule type" value="Genomic_DNA"/>
</dbReference>
<organism evidence="6 7">
    <name type="scientific">Sulfurimonas denitrificans (strain ATCC 33889 / DSM 1251)</name>
    <name type="common">Thiomicrospira denitrificans (strain ATCC 33889 / DSM 1251)</name>
    <dbReference type="NCBI Taxonomy" id="326298"/>
    <lineage>
        <taxon>Bacteria</taxon>
        <taxon>Pseudomonadati</taxon>
        <taxon>Campylobacterota</taxon>
        <taxon>Epsilonproteobacteria</taxon>
        <taxon>Campylobacterales</taxon>
        <taxon>Sulfurimonadaceae</taxon>
        <taxon>Sulfurimonas</taxon>
    </lineage>
</organism>
<dbReference type="GO" id="GO:0005737">
    <property type="term" value="C:cytoplasm"/>
    <property type="evidence" value="ECO:0007669"/>
    <property type="project" value="InterPro"/>
</dbReference>
<dbReference type="RefSeq" id="WP_011373553.1">
    <property type="nucleotide sequence ID" value="NC_007575.1"/>
</dbReference>
<dbReference type="Gene3D" id="3.40.50.180">
    <property type="entry name" value="Methylesterase CheB, C-terminal domain"/>
    <property type="match status" value="1"/>
</dbReference>
<name>Q30P68_SULDN</name>
<keyword evidence="7" id="KW-1185">Reference proteome</keyword>
<proteinExistence type="predicted"/>
<dbReference type="GO" id="GO:0000156">
    <property type="term" value="F:phosphorelay response regulator activity"/>
    <property type="evidence" value="ECO:0007669"/>
    <property type="project" value="InterPro"/>
</dbReference>
<keyword evidence="1 4" id="KW-0378">Hydrolase</keyword>
<reference evidence="6 7" key="1">
    <citation type="journal article" date="2008" name="Appl. Environ. Microbiol.">
        <title>Genome of the epsilonproteobacterial chemolithoautotroph Sulfurimonas denitrificans.</title>
        <authorList>
            <person name="Sievert S.M."/>
            <person name="Scott K.M."/>
            <person name="Klotz M.G."/>
            <person name="Chain P.S.G."/>
            <person name="Hauser L.J."/>
            <person name="Hemp J."/>
            <person name="Huegler M."/>
            <person name="Land M."/>
            <person name="Lapidus A."/>
            <person name="Larimer F.W."/>
            <person name="Lucas S."/>
            <person name="Malfatti S.A."/>
            <person name="Meyer F."/>
            <person name="Paulsen I.T."/>
            <person name="Ren Q."/>
            <person name="Simon J."/>
            <person name="Bailey K."/>
            <person name="Diaz E."/>
            <person name="Fitzpatrick K.A."/>
            <person name="Glover B."/>
            <person name="Gwatney N."/>
            <person name="Korajkic A."/>
            <person name="Long A."/>
            <person name="Mobberley J.M."/>
            <person name="Pantry S.N."/>
            <person name="Pazder G."/>
            <person name="Peterson S."/>
            <person name="Quintanilla J.D."/>
            <person name="Sprinkle R."/>
            <person name="Stephens J."/>
            <person name="Thomas P."/>
            <person name="Vaughn R."/>
            <person name="Weber M.J."/>
            <person name="Wooten L.L."/>
        </authorList>
    </citation>
    <scope>NUCLEOTIDE SEQUENCE [LARGE SCALE GENOMIC DNA]</scope>
    <source>
        <strain evidence="7">ATCC 33889 / DSM 1251</strain>
    </source>
</reference>
<dbReference type="PANTHER" id="PTHR42872:SF6">
    <property type="entry name" value="PROTEIN-GLUTAMATE METHYLESTERASE_PROTEIN-GLUTAMINE GLUTAMINASE"/>
    <property type="match status" value="1"/>
</dbReference>
<evidence type="ECO:0000256" key="1">
    <source>
        <dbReference type="ARBA" id="ARBA00022801"/>
    </source>
</evidence>
<evidence type="ECO:0000313" key="7">
    <source>
        <dbReference type="Proteomes" id="UP000002714"/>
    </source>
</evidence>
<dbReference type="InterPro" id="IPR035909">
    <property type="entry name" value="CheB_C"/>
</dbReference>
<dbReference type="GO" id="GO:0006935">
    <property type="term" value="P:chemotaxis"/>
    <property type="evidence" value="ECO:0007669"/>
    <property type="project" value="UniProtKB-UniRule"/>
</dbReference>
<dbReference type="HOGENOM" id="CLU_000445_51_2_7"/>
<keyword evidence="4" id="KW-0145">Chemotaxis</keyword>
<evidence type="ECO:0000256" key="3">
    <source>
        <dbReference type="ARBA" id="ARBA00048267"/>
    </source>
</evidence>
<evidence type="ECO:0000256" key="4">
    <source>
        <dbReference type="PROSITE-ProRule" id="PRU00050"/>
    </source>
</evidence>
<dbReference type="PANTHER" id="PTHR42872">
    <property type="entry name" value="PROTEIN-GLUTAMATE METHYLESTERASE/PROTEIN-GLUTAMINE GLUTAMINASE"/>
    <property type="match status" value="1"/>
</dbReference>
<sequence>MLENSQLERVILIGASTGGPGQIEKIIKALPKLKHTTIIIAQHMALDFIASFVKRLGEHSSNSIHIIENALRLRAGEIYICQGITTIHSTNVGLEFHLTCSKEYKYNPDINALFSSFAPFVKSYKTLGIILTGIGDDGVSGCKELSLMGARTITQTQESAIVDGMPLRARQSIESIEIDDTNGIKNKIMEFCN</sequence>
<evidence type="ECO:0000256" key="2">
    <source>
        <dbReference type="ARBA" id="ARBA00039140"/>
    </source>
</evidence>
<dbReference type="PROSITE" id="PS50122">
    <property type="entry name" value="CHEB"/>
    <property type="match status" value="1"/>
</dbReference>
<feature type="active site" evidence="4">
    <location>
        <position position="16"/>
    </location>
</feature>
<dbReference type="OrthoDB" id="9793421at2"/>
<feature type="domain" description="CheB-type methylesterase" evidence="5">
    <location>
        <begin position="8"/>
        <end position="193"/>
    </location>
</feature>
<dbReference type="Pfam" id="PF01339">
    <property type="entry name" value="CheB_methylest"/>
    <property type="match status" value="1"/>
</dbReference>
<feature type="active site" evidence="4">
    <location>
        <position position="43"/>
    </location>
</feature>
<dbReference type="eggNOG" id="COG2201">
    <property type="taxonomic scope" value="Bacteria"/>
</dbReference>
<dbReference type="InterPro" id="IPR000673">
    <property type="entry name" value="Sig_transdc_resp-reg_Me-estase"/>
</dbReference>
<dbReference type="EC" id="3.1.1.61" evidence="2"/>
<accession>Q30P68</accession>
<dbReference type="KEGG" id="tdn:Suden_1939"/>
<dbReference type="STRING" id="326298.Suden_1939"/>
<dbReference type="AlphaFoldDB" id="Q30P68"/>
<comment type="catalytic activity">
    <reaction evidence="3">
        <text>[protein]-L-glutamate 5-O-methyl ester + H2O = L-glutamyl-[protein] + methanol + H(+)</text>
        <dbReference type="Rhea" id="RHEA:23236"/>
        <dbReference type="Rhea" id="RHEA-COMP:10208"/>
        <dbReference type="Rhea" id="RHEA-COMP:10311"/>
        <dbReference type="ChEBI" id="CHEBI:15377"/>
        <dbReference type="ChEBI" id="CHEBI:15378"/>
        <dbReference type="ChEBI" id="CHEBI:17790"/>
        <dbReference type="ChEBI" id="CHEBI:29973"/>
        <dbReference type="ChEBI" id="CHEBI:82795"/>
        <dbReference type="EC" id="3.1.1.61"/>
    </reaction>
</comment>
<evidence type="ECO:0000259" key="5">
    <source>
        <dbReference type="PROSITE" id="PS50122"/>
    </source>
</evidence>
<feature type="active site" evidence="4">
    <location>
        <position position="137"/>
    </location>
</feature>
<dbReference type="GO" id="GO:0008984">
    <property type="term" value="F:protein-glutamate methylesterase activity"/>
    <property type="evidence" value="ECO:0007669"/>
    <property type="project" value="UniProtKB-EC"/>
</dbReference>
<dbReference type="CDD" id="cd16432">
    <property type="entry name" value="CheB_Rec"/>
    <property type="match status" value="1"/>
</dbReference>
<gene>
    <name evidence="6" type="ordered locus">Suden_1939</name>
</gene>
<dbReference type="Proteomes" id="UP000002714">
    <property type="component" value="Chromosome"/>
</dbReference>
<protein>
    <recommendedName>
        <fullName evidence="2">protein-glutamate methylesterase</fullName>
        <ecNumber evidence="2">3.1.1.61</ecNumber>
    </recommendedName>
</protein>
<evidence type="ECO:0000313" key="6">
    <source>
        <dbReference type="EMBL" id="ABB45213.1"/>
    </source>
</evidence>